<comment type="caution">
    <text evidence="3">The sequence shown here is derived from an EMBL/GenBank/DDBJ whole genome shotgun (WGS) entry which is preliminary data.</text>
</comment>
<proteinExistence type="predicted"/>
<organism evidence="3 4">
    <name type="scientific">Portunus trituberculatus</name>
    <name type="common">Swimming crab</name>
    <name type="synonym">Neptunus trituberculatus</name>
    <dbReference type="NCBI Taxonomy" id="210409"/>
    <lineage>
        <taxon>Eukaryota</taxon>
        <taxon>Metazoa</taxon>
        <taxon>Ecdysozoa</taxon>
        <taxon>Arthropoda</taxon>
        <taxon>Crustacea</taxon>
        <taxon>Multicrustacea</taxon>
        <taxon>Malacostraca</taxon>
        <taxon>Eumalacostraca</taxon>
        <taxon>Eucarida</taxon>
        <taxon>Decapoda</taxon>
        <taxon>Pleocyemata</taxon>
        <taxon>Brachyura</taxon>
        <taxon>Eubrachyura</taxon>
        <taxon>Portunoidea</taxon>
        <taxon>Portunidae</taxon>
        <taxon>Portuninae</taxon>
        <taxon>Portunus</taxon>
    </lineage>
</organism>
<feature type="signal peptide" evidence="2">
    <location>
        <begin position="1"/>
        <end position="25"/>
    </location>
</feature>
<accession>A0A5B7K533</accession>
<dbReference type="Proteomes" id="UP000324222">
    <property type="component" value="Unassembled WGS sequence"/>
</dbReference>
<feature type="region of interest" description="Disordered" evidence="1">
    <location>
        <begin position="22"/>
        <end position="42"/>
    </location>
</feature>
<evidence type="ECO:0000313" key="4">
    <source>
        <dbReference type="Proteomes" id="UP000324222"/>
    </source>
</evidence>
<evidence type="ECO:0000256" key="2">
    <source>
        <dbReference type="SAM" id="SignalP"/>
    </source>
</evidence>
<gene>
    <name evidence="3" type="ORF">E2C01_099275</name>
</gene>
<sequence length="102" mass="10816">MLAEAAVVAVVVVVVVEVVHNNGRGQEGRPPRPPASPALASRGPEPSYHWTIFDLLTPPQFPRVLHPLYALPTLPLPPSISLVALPASPSLLVCSDEAAEEK</sequence>
<dbReference type="AlphaFoldDB" id="A0A5B7K533"/>
<keyword evidence="4" id="KW-1185">Reference proteome</keyword>
<feature type="chain" id="PRO_5023006672" evidence="2">
    <location>
        <begin position="26"/>
        <end position="102"/>
    </location>
</feature>
<dbReference type="EMBL" id="VSRR010137084">
    <property type="protein sequence ID" value="MPD03633.1"/>
    <property type="molecule type" value="Genomic_DNA"/>
</dbReference>
<evidence type="ECO:0000256" key="1">
    <source>
        <dbReference type="SAM" id="MobiDB-lite"/>
    </source>
</evidence>
<evidence type="ECO:0000313" key="3">
    <source>
        <dbReference type="EMBL" id="MPD03633.1"/>
    </source>
</evidence>
<reference evidence="3 4" key="1">
    <citation type="submission" date="2019-05" db="EMBL/GenBank/DDBJ databases">
        <title>Another draft genome of Portunus trituberculatus and its Hox gene families provides insights of decapod evolution.</title>
        <authorList>
            <person name="Jeong J.-H."/>
            <person name="Song I."/>
            <person name="Kim S."/>
            <person name="Choi T."/>
            <person name="Kim D."/>
            <person name="Ryu S."/>
            <person name="Kim W."/>
        </authorList>
    </citation>
    <scope>NUCLEOTIDE SEQUENCE [LARGE SCALE GENOMIC DNA]</scope>
    <source>
        <tissue evidence="3">Muscle</tissue>
    </source>
</reference>
<keyword evidence="2" id="KW-0732">Signal</keyword>
<name>A0A5B7K533_PORTR</name>
<protein>
    <submittedName>
        <fullName evidence="3">Uncharacterized protein</fullName>
    </submittedName>
</protein>